<organism evidence="1 3">
    <name type="scientific">Chryseobacterium shandongense</name>
    <dbReference type="NCBI Taxonomy" id="1493872"/>
    <lineage>
        <taxon>Bacteria</taxon>
        <taxon>Pseudomonadati</taxon>
        <taxon>Bacteroidota</taxon>
        <taxon>Flavobacteriia</taxon>
        <taxon>Flavobacteriales</taxon>
        <taxon>Weeksellaceae</taxon>
        <taxon>Chryseobacterium group</taxon>
        <taxon>Chryseobacterium</taxon>
    </lineage>
</organism>
<evidence type="ECO:0000313" key="3">
    <source>
        <dbReference type="Proteomes" id="UP000274073"/>
    </source>
</evidence>
<dbReference type="Proteomes" id="UP000281741">
    <property type="component" value="Chromosome"/>
</dbReference>
<dbReference type="Proteomes" id="UP000274073">
    <property type="component" value="Chromosome"/>
</dbReference>
<dbReference type="RefSeq" id="WP_123854280.1">
    <property type="nucleotide sequence ID" value="NZ_CP033912.1"/>
</dbReference>
<name>A0AAD0YDQ1_9FLAO</name>
<sequence>MKIYIIVFILFFNNAISQTKKSDCFSLNPFVDVFIENLINKEVNLDKNYLTLMSLRDKDGNYNIDLELTSGDINTFKIVSPKEIKKEYGNITILLVGKTDEDLKFLKKSIGKSKKVFLNRDKSKNNMSFYDEDYVWSTFFDKKKELINFYIPEEKESADKIFNEIKNDIHISPNFKNIDCNCF</sequence>
<keyword evidence="4" id="KW-1185">Reference proteome</keyword>
<accession>A0AAD0YDQ1</accession>
<proteinExistence type="predicted"/>
<dbReference type="EMBL" id="CP033912">
    <property type="protein sequence ID" value="AZA95250.1"/>
    <property type="molecule type" value="Genomic_DNA"/>
</dbReference>
<dbReference type="EMBL" id="CP033915">
    <property type="protein sequence ID" value="AZA86834.1"/>
    <property type="molecule type" value="Genomic_DNA"/>
</dbReference>
<protein>
    <submittedName>
        <fullName evidence="1">Uncharacterized protein</fullName>
    </submittedName>
</protein>
<evidence type="ECO:0000313" key="4">
    <source>
        <dbReference type="Proteomes" id="UP000281741"/>
    </source>
</evidence>
<evidence type="ECO:0000313" key="1">
    <source>
        <dbReference type="EMBL" id="AZA86834.1"/>
    </source>
</evidence>
<gene>
    <name evidence="1" type="ORF">EG349_08555</name>
    <name evidence="2" type="ORF">EG353_06605</name>
</gene>
<dbReference type="AlphaFoldDB" id="A0AAD0YDQ1"/>
<reference evidence="3 4" key="1">
    <citation type="submission" date="2018-11" db="EMBL/GenBank/DDBJ databases">
        <title>Proposal to divide the Flavobacteriaceae and reorganize its genera based on Amino Acid Identity values calculated from whole genome sequences.</title>
        <authorList>
            <person name="Nicholson A.C."/>
            <person name="Gulvik C.A."/>
            <person name="Whitney A.M."/>
            <person name="Humrighouse B.W."/>
            <person name="Bell M."/>
            <person name="Holmes B."/>
            <person name="Steigerwalt A.G."/>
            <person name="Villarma A."/>
            <person name="Sheth M."/>
            <person name="Batra D."/>
            <person name="Pryor J."/>
            <person name="Bernardet J.-F."/>
            <person name="Hugo C."/>
            <person name="Kampfer P."/>
            <person name="Newman J."/>
            <person name="McQuiston J.R."/>
        </authorList>
    </citation>
    <scope>NUCLEOTIDE SEQUENCE [LARGE SCALE GENOMIC DNA]</scope>
    <source>
        <strain evidence="1 3">G0207</strain>
        <strain evidence="2 4">H5143</strain>
    </source>
</reference>
<evidence type="ECO:0000313" key="2">
    <source>
        <dbReference type="EMBL" id="AZA95250.1"/>
    </source>
</evidence>